<gene>
    <name evidence="1" type="ORF">SSPH_02030</name>
</gene>
<comment type="caution">
    <text evidence="1">The sequence shown here is derived from an EMBL/GenBank/DDBJ whole genome shotgun (WGS) entry which is preliminary data.</text>
</comment>
<evidence type="ECO:0000313" key="1">
    <source>
        <dbReference type="EMBL" id="CVK19379.1"/>
    </source>
</evidence>
<accession>A0ABM9W2I4</accession>
<evidence type="ECO:0000313" key="2">
    <source>
        <dbReference type="Proteomes" id="UP000245702"/>
    </source>
</evidence>
<keyword evidence="2" id="KW-1185">Reference proteome</keyword>
<name>A0ABM9W2I4_9FIRM</name>
<protein>
    <submittedName>
        <fullName evidence="1">Uncharacterized protein</fullName>
    </submittedName>
</protein>
<proteinExistence type="predicted"/>
<sequence length="107" mass="11644">MVSLYTECCGIVINLFGILPNKKMHLLSKVHFPGFYIKFIASASQTNAANSRPDMLALGQKNYGFFIVGTSYPVSSCISFAIEVICPTICMTSGVVLSRAPIFLQIS</sequence>
<dbReference type="Proteomes" id="UP000245702">
    <property type="component" value="Unassembled WGS sequence"/>
</dbReference>
<dbReference type="EMBL" id="FCOW01000009">
    <property type="protein sequence ID" value="CVK19379.1"/>
    <property type="molecule type" value="Genomic_DNA"/>
</dbReference>
<organism evidence="1 2">
    <name type="scientific">Sporomusa sphaeroides DSM 2875</name>
    <dbReference type="NCBI Taxonomy" id="1337886"/>
    <lineage>
        <taxon>Bacteria</taxon>
        <taxon>Bacillati</taxon>
        <taxon>Bacillota</taxon>
        <taxon>Negativicutes</taxon>
        <taxon>Selenomonadales</taxon>
        <taxon>Sporomusaceae</taxon>
        <taxon>Sporomusa</taxon>
    </lineage>
</organism>
<reference evidence="1 2" key="1">
    <citation type="submission" date="2016-01" db="EMBL/GenBank/DDBJ databases">
        <authorList>
            <person name="Brown R."/>
        </authorList>
    </citation>
    <scope>NUCLEOTIDE SEQUENCE [LARGE SCALE GENOMIC DNA]</scope>
    <source>
        <strain evidence="1">Sporomusa sphaeroides DSM 2875</strain>
    </source>
</reference>